<protein>
    <submittedName>
        <fullName evidence="3">Uncharacterized protein DUF3658</fullName>
    </submittedName>
</protein>
<dbReference type="InterPro" id="IPR022123">
    <property type="entry name" value="DUF3658"/>
</dbReference>
<dbReference type="Pfam" id="PF12395">
    <property type="entry name" value="DUF3658"/>
    <property type="match status" value="1"/>
</dbReference>
<accession>A0A4R6U5X9</accession>
<dbReference type="RefSeq" id="WP_133579765.1">
    <property type="nucleotide sequence ID" value="NZ_SNYJ01000004.1"/>
</dbReference>
<evidence type="ECO:0000259" key="1">
    <source>
        <dbReference type="Pfam" id="PF08874"/>
    </source>
</evidence>
<reference evidence="3 4" key="1">
    <citation type="submission" date="2019-03" db="EMBL/GenBank/DDBJ databases">
        <title>Genomic Encyclopedia of Type Strains, Phase IV (KMG-IV): sequencing the most valuable type-strain genomes for metagenomic binning, comparative biology and taxonomic classification.</title>
        <authorList>
            <person name="Goeker M."/>
        </authorList>
    </citation>
    <scope>NUCLEOTIDE SEQUENCE [LARGE SCALE GENOMIC DNA]</scope>
    <source>
        <strain evidence="3 4">DSM 28697</strain>
    </source>
</reference>
<comment type="caution">
    <text evidence="3">The sequence shown here is derived from an EMBL/GenBank/DDBJ whole genome shotgun (WGS) entry which is preliminary data.</text>
</comment>
<name>A0A4R6U5X9_9BACI</name>
<dbReference type="Pfam" id="PF08874">
    <property type="entry name" value="DUF1835"/>
    <property type="match status" value="1"/>
</dbReference>
<dbReference type="InterPro" id="IPR014973">
    <property type="entry name" value="DUF1835"/>
</dbReference>
<evidence type="ECO:0000259" key="2">
    <source>
        <dbReference type="Pfam" id="PF12395"/>
    </source>
</evidence>
<gene>
    <name evidence="3" type="ORF">EV213_104164</name>
</gene>
<dbReference type="AlphaFoldDB" id="A0A4R6U5X9"/>
<proteinExistence type="predicted"/>
<feature type="domain" description="DUF1835" evidence="1">
    <location>
        <begin position="24"/>
        <end position="116"/>
    </location>
</feature>
<sequence>MHHLLFINEGYVSSSVFENPPINMLAIDENFSVGPLDRLDTQEGVVNRYDWFRHHFSSLDMSFDPNSLIRGLLALQTLPDGEPITIWTSENAREQIGLRWAVHIVQKQNHPIRVINFTRAYASKHNQPDTQCIYMTGGIPPKELRVLFDDHSTSPFLTKGEVNQLLNEWHNLQKEGAYVHMVSKGQPLPASFDDFNTMIMLNMQSLQQSPYSNAVSAHSLLVHTIMDLDYIYFDDYFPYMQLRLHELIQEGKLHAEGPLQRLHACIVKLP</sequence>
<evidence type="ECO:0000313" key="4">
    <source>
        <dbReference type="Proteomes" id="UP000295632"/>
    </source>
</evidence>
<feature type="domain" description="DUF3658" evidence="2">
    <location>
        <begin position="156"/>
        <end position="262"/>
    </location>
</feature>
<organism evidence="3 4">
    <name type="scientific">Aureibacillus halotolerans</name>
    <dbReference type="NCBI Taxonomy" id="1508390"/>
    <lineage>
        <taxon>Bacteria</taxon>
        <taxon>Bacillati</taxon>
        <taxon>Bacillota</taxon>
        <taxon>Bacilli</taxon>
        <taxon>Bacillales</taxon>
        <taxon>Bacillaceae</taxon>
        <taxon>Aureibacillus</taxon>
    </lineage>
</organism>
<dbReference type="EMBL" id="SNYJ01000004">
    <property type="protein sequence ID" value="TDQ41166.1"/>
    <property type="molecule type" value="Genomic_DNA"/>
</dbReference>
<evidence type="ECO:0000313" key="3">
    <source>
        <dbReference type="EMBL" id="TDQ41166.1"/>
    </source>
</evidence>
<dbReference type="OrthoDB" id="343110at2"/>
<keyword evidence="4" id="KW-1185">Reference proteome</keyword>
<dbReference type="Proteomes" id="UP000295632">
    <property type="component" value="Unassembled WGS sequence"/>
</dbReference>